<dbReference type="EMBL" id="LFIV01000148">
    <property type="protein sequence ID" value="KZL67300.1"/>
    <property type="molecule type" value="Genomic_DNA"/>
</dbReference>
<gene>
    <name evidence="1" type="ORF">CT0861_10303</name>
</gene>
<protein>
    <submittedName>
        <fullName evidence="1">Uncharacterized protein</fullName>
    </submittedName>
</protein>
<organism evidence="1 2">
    <name type="scientific">Colletotrichum tofieldiae</name>
    <dbReference type="NCBI Taxonomy" id="708197"/>
    <lineage>
        <taxon>Eukaryota</taxon>
        <taxon>Fungi</taxon>
        <taxon>Dikarya</taxon>
        <taxon>Ascomycota</taxon>
        <taxon>Pezizomycotina</taxon>
        <taxon>Sordariomycetes</taxon>
        <taxon>Hypocreomycetidae</taxon>
        <taxon>Glomerellales</taxon>
        <taxon>Glomerellaceae</taxon>
        <taxon>Colletotrichum</taxon>
        <taxon>Colletotrichum spaethianum species complex</taxon>
    </lineage>
</organism>
<dbReference type="AlphaFoldDB" id="A0A166PY61"/>
<comment type="caution">
    <text evidence="1">The sequence shown here is derived from an EMBL/GenBank/DDBJ whole genome shotgun (WGS) entry which is preliminary data.</text>
</comment>
<evidence type="ECO:0000313" key="2">
    <source>
        <dbReference type="Proteomes" id="UP000076552"/>
    </source>
</evidence>
<accession>A0A166PY61</accession>
<keyword evidence="2" id="KW-1185">Reference proteome</keyword>
<dbReference type="Proteomes" id="UP000076552">
    <property type="component" value="Unassembled WGS sequence"/>
</dbReference>
<reference evidence="1 2" key="1">
    <citation type="submission" date="2015-06" db="EMBL/GenBank/DDBJ databases">
        <title>Survival trade-offs in plant roots during colonization by closely related pathogenic and mutualistic fungi.</title>
        <authorList>
            <person name="Hacquard S."/>
            <person name="Kracher B."/>
            <person name="Hiruma K."/>
            <person name="Weinman A."/>
            <person name="Muench P."/>
            <person name="Garrido Oter R."/>
            <person name="Ver Loren van Themaat E."/>
            <person name="Dallerey J.-F."/>
            <person name="Damm U."/>
            <person name="Henrissat B."/>
            <person name="Lespinet O."/>
            <person name="Thon M."/>
            <person name="Kemen E."/>
            <person name="McHardy A.C."/>
            <person name="Schulze-Lefert P."/>
            <person name="O'Connell R.J."/>
        </authorList>
    </citation>
    <scope>NUCLEOTIDE SEQUENCE [LARGE SCALE GENOMIC DNA]</scope>
    <source>
        <strain evidence="1 2">0861</strain>
    </source>
</reference>
<evidence type="ECO:0000313" key="1">
    <source>
        <dbReference type="EMBL" id="KZL67300.1"/>
    </source>
</evidence>
<sequence>MGPKEAQEKLSFNLVCRYYATPNEAQQCLISLKNYLDLEKHQKKLSAWELLATGFRTNGPNMPEKAVRIVIFEVRFTHKWVTLENLGFARCTFSNTVHVVQEIMSGLAKANVQERSALDWSKMFSYGCNPRSELGCKRDWGIEAVSYYCHPREQAGPNGSAQKAIQELLIKYMEIPDPLRGMKVSSSSSCRALEEACKRIGSADGNTRPLWNALYSTSVLDCDPLQLDIDLAVFTMKKVVRWYDELLALFKVAIQFEDIVSRVNKAADLGGSLPTALQGEKDDADALMMSDSEETVYGEKDCGLEKGTVVEIEDVYKPVCSGVDGQQPRKRNWWRTVLNSIGIKVRCSKRKPRPTDIAVQLRERSSEIKRAHAELSESVVEFAAQVDQLRVLARGFMLLTKMQTKWAQVQAIAKRPGVDMTEVNKVTMVNIVELSCSTRRAKTLSNWANKVKEANKAMMQDAASIVQRSNQLEKDLYDFFKDHRRHRGRFEGFGPSQKCFA</sequence>
<proteinExistence type="predicted"/>
<name>A0A166PY61_9PEZI</name>